<dbReference type="InterPro" id="IPR000873">
    <property type="entry name" value="AMP-dep_synth/lig_dom"/>
</dbReference>
<evidence type="ECO:0000313" key="7">
    <source>
        <dbReference type="Proteomes" id="UP000499080"/>
    </source>
</evidence>
<protein>
    <recommendedName>
        <fullName evidence="3">long-chain-fatty-acid--CoA ligase</fullName>
        <ecNumber evidence="3">6.2.1.3</ecNumber>
    </recommendedName>
</protein>
<dbReference type="Gene3D" id="2.30.38.10">
    <property type="entry name" value="Luciferase, Domain 3"/>
    <property type="match status" value="1"/>
</dbReference>
<evidence type="ECO:0000259" key="5">
    <source>
        <dbReference type="Pfam" id="PF00501"/>
    </source>
</evidence>
<feature type="region of interest" description="Disordered" evidence="4">
    <location>
        <begin position="1"/>
        <end position="21"/>
    </location>
</feature>
<dbReference type="EMBL" id="BGPR01009362">
    <property type="protein sequence ID" value="GBN39532.1"/>
    <property type="molecule type" value="Genomic_DNA"/>
</dbReference>
<dbReference type="AlphaFoldDB" id="A0A4Y2NKS3"/>
<evidence type="ECO:0000256" key="1">
    <source>
        <dbReference type="ARBA" id="ARBA00022598"/>
    </source>
</evidence>
<reference evidence="6 7" key="1">
    <citation type="journal article" date="2019" name="Sci. Rep.">
        <title>Orb-weaving spider Araneus ventricosus genome elucidates the spidroin gene catalogue.</title>
        <authorList>
            <person name="Kono N."/>
            <person name="Nakamura H."/>
            <person name="Ohtoshi R."/>
            <person name="Moran D.A.P."/>
            <person name="Shinohara A."/>
            <person name="Yoshida Y."/>
            <person name="Fujiwara M."/>
            <person name="Mori M."/>
            <person name="Tomita M."/>
            <person name="Arakawa K."/>
        </authorList>
    </citation>
    <scope>NUCLEOTIDE SEQUENCE [LARGE SCALE GENOMIC DNA]</scope>
</reference>
<dbReference type="EC" id="6.2.1.3" evidence="3"/>
<dbReference type="Pfam" id="PF00501">
    <property type="entry name" value="AMP-binding"/>
    <property type="match status" value="1"/>
</dbReference>
<dbReference type="GO" id="GO:0004467">
    <property type="term" value="F:long-chain fatty acid-CoA ligase activity"/>
    <property type="evidence" value="ECO:0007669"/>
    <property type="project" value="UniProtKB-EC"/>
</dbReference>
<keyword evidence="2" id="KW-0276">Fatty acid metabolism</keyword>
<feature type="domain" description="AMP-dependent synthetase/ligase" evidence="5">
    <location>
        <begin position="83"/>
        <end position="126"/>
    </location>
</feature>
<dbReference type="SUPFAM" id="SSF56801">
    <property type="entry name" value="Acetyl-CoA synthetase-like"/>
    <property type="match status" value="1"/>
</dbReference>
<dbReference type="GO" id="GO:0005783">
    <property type="term" value="C:endoplasmic reticulum"/>
    <property type="evidence" value="ECO:0007669"/>
    <property type="project" value="TreeGrafter"/>
</dbReference>
<accession>A0A4Y2NKS3</accession>
<organism evidence="6 7">
    <name type="scientific">Araneus ventricosus</name>
    <name type="common">Orbweaver spider</name>
    <name type="synonym">Epeira ventricosa</name>
    <dbReference type="NCBI Taxonomy" id="182803"/>
    <lineage>
        <taxon>Eukaryota</taxon>
        <taxon>Metazoa</taxon>
        <taxon>Ecdysozoa</taxon>
        <taxon>Arthropoda</taxon>
        <taxon>Chelicerata</taxon>
        <taxon>Arachnida</taxon>
        <taxon>Araneae</taxon>
        <taxon>Araneomorphae</taxon>
        <taxon>Entelegynae</taxon>
        <taxon>Araneoidea</taxon>
        <taxon>Araneidae</taxon>
        <taxon>Araneus</taxon>
    </lineage>
</organism>
<keyword evidence="1 6" id="KW-0436">Ligase</keyword>
<sequence>MQQKTRRISHKKNLKIKNESDDLPRHSIDNVVLTTMPVIKQRDTNEDCVKTVTFIENKLAEDANTSFIEEKTVKAFIKLPFSVDNVGPPIPCCKVKLVDVPDMNYFASENKGEVCVQGLTVFQGYLKDTEKTESTIDKDGWLHTGDIGMWLPDGKLLPALIVRDAKEERLAIIVSFGDREQLIGVPKSQNATGKEQTHAVWIALTHWCLETNVQILCSDMTASDTGHSNGACILLEQKLNSEMLFFPCRHHIYELVVRSVFESKICELAKSPDILFFQELRKKLEKHQY</sequence>
<dbReference type="PANTHER" id="PTHR43272">
    <property type="entry name" value="LONG-CHAIN-FATTY-ACID--COA LIGASE"/>
    <property type="match status" value="1"/>
</dbReference>
<proteinExistence type="predicted"/>
<evidence type="ECO:0000313" key="6">
    <source>
        <dbReference type="EMBL" id="GBN39532.1"/>
    </source>
</evidence>
<gene>
    <name evidence="6" type="primary">ACSL1_8</name>
    <name evidence="6" type="ORF">AVEN_172854_1</name>
</gene>
<evidence type="ECO:0000256" key="2">
    <source>
        <dbReference type="ARBA" id="ARBA00022832"/>
    </source>
</evidence>
<dbReference type="OrthoDB" id="1700726at2759"/>
<comment type="caution">
    <text evidence="6">The sequence shown here is derived from an EMBL/GenBank/DDBJ whole genome shotgun (WGS) entry which is preliminary data.</text>
</comment>
<evidence type="ECO:0000256" key="3">
    <source>
        <dbReference type="ARBA" id="ARBA00026121"/>
    </source>
</evidence>
<dbReference type="GO" id="GO:0016020">
    <property type="term" value="C:membrane"/>
    <property type="evidence" value="ECO:0007669"/>
    <property type="project" value="TreeGrafter"/>
</dbReference>
<name>A0A4Y2NKS3_ARAVE</name>
<keyword evidence="7" id="KW-1185">Reference proteome</keyword>
<keyword evidence="2" id="KW-0443">Lipid metabolism</keyword>
<evidence type="ECO:0000256" key="4">
    <source>
        <dbReference type="SAM" id="MobiDB-lite"/>
    </source>
</evidence>
<dbReference type="Proteomes" id="UP000499080">
    <property type="component" value="Unassembled WGS sequence"/>
</dbReference>
<feature type="compositionally biased region" description="Basic residues" evidence="4">
    <location>
        <begin position="1"/>
        <end position="15"/>
    </location>
</feature>
<dbReference type="PANTHER" id="PTHR43272:SF107">
    <property type="entry name" value="LONG-CHAIN-FATTY-ACID--COA LIGASE 5"/>
    <property type="match status" value="1"/>
</dbReference>